<feature type="transmembrane region" description="Helical" evidence="2">
    <location>
        <begin position="12"/>
        <end position="33"/>
    </location>
</feature>
<keyword evidence="4" id="KW-0436">Ligase</keyword>
<organism evidence="4 5">
    <name type="scientific">Clavibacter michiganensis subsp. michiganensis</name>
    <dbReference type="NCBI Taxonomy" id="33013"/>
    <lineage>
        <taxon>Bacteria</taxon>
        <taxon>Bacillati</taxon>
        <taxon>Actinomycetota</taxon>
        <taxon>Actinomycetes</taxon>
        <taxon>Micrococcales</taxon>
        <taxon>Microbacteriaceae</taxon>
        <taxon>Clavibacter</taxon>
    </lineage>
</organism>
<evidence type="ECO:0000313" key="5">
    <source>
        <dbReference type="Proteomes" id="UP000195062"/>
    </source>
</evidence>
<feature type="domain" description="AMP-dependent synthetase/ligase" evidence="3">
    <location>
        <begin position="9"/>
        <end position="174"/>
    </location>
</feature>
<dbReference type="SUPFAM" id="SSF56801">
    <property type="entry name" value="Acetyl-CoA synthetase-like"/>
    <property type="match status" value="1"/>
</dbReference>
<evidence type="ECO:0000256" key="1">
    <source>
        <dbReference type="SAM" id="MobiDB-lite"/>
    </source>
</evidence>
<dbReference type="Pfam" id="PF00501">
    <property type="entry name" value="AMP-binding"/>
    <property type="match status" value="1"/>
</dbReference>
<feature type="compositionally biased region" description="Basic and acidic residues" evidence="1">
    <location>
        <begin position="151"/>
        <end position="161"/>
    </location>
</feature>
<dbReference type="InterPro" id="IPR042099">
    <property type="entry name" value="ANL_N_sf"/>
</dbReference>
<dbReference type="Proteomes" id="UP000195062">
    <property type="component" value="Unassembled WGS sequence"/>
</dbReference>
<dbReference type="GO" id="GO:0016405">
    <property type="term" value="F:CoA-ligase activity"/>
    <property type="evidence" value="ECO:0007669"/>
    <property type="project" value="TreeGrafter"/>
</dbReference>
<keyword evidence="2" id="KW-0472">Membrane</keyword>
<reference evidence="4 5" key="1">
    <citation type="submission" date="2016-08" db="EMBL/GenBank/DDBJ databases">
        <title>Genome sequence of Clavibacter michiganensis subsp. michiganensis strain CASJ007.</title>
        <authorList>
            <person name="Thapa S.P."/>
            <person name="Coaker G."/>
        </authorList>
    </citation>
    <scope>NUCLEOTIDE SEQUENCE [LARGE SCALE GENOMIC DNA]</scope>
    <source>
        <strain evidence="4">CASJ007</strain>
    </source>
</reference>
<dbReference type="Gene3D" id="3.40.50.12780">
    <property type="entry name" value="N-terminal domain of ligase-like"/>
    <property type="match status" value="1"/>
</dbReference>
<keyword evidence="2" id="KW-0812">Transmembrane</keyword>
<name>A0A251XF87_CLAMM</name>
<dbReference type="PANTHER" id="PTHR24096">
    <property type="entry name" value="LONG-CHAIN-FATTY-ACID--COA LIGASE"/>
    <property type="match status" value="1"/>
</dbReference>
<feature type="region of interest" description="Disordered" evidence="1">
    <location>
        <begin position="151"/>
        <end position="200"/>
    </location>
</feature>
<protein>
    <submittedName>
        <fullName evidence="4">Long-chain-fatty-acid--CoA ligase</fullName>
    </submittedName>
</protein>
<dbReference type="AlphaFoldDB" id="A0A251XF87"/>
<dbReference type="InterPro" id="IPR000873">
    <property type="entry name" value="AMP-dep_synth/lig_dom"/>
</dbReference>
<evidence type="ECO:0000256" key="2">
    <source>
        <dbReference type="SAM" id="Phobius"/>
    </source>
</evidence>
<sequence>MGPTVSRGTSVVYAVLPMFHAYGLTLCLTFAMSMGSRLVLFPRFEPDLVLQAIRRHPPTFLPAVPPIYRRLREAAEAEGVSLAGISISISGAMALPESVVVPWEEQTGGWLVEGYGLSECSPVLMANPVGDTRRAGTVGLPLPNTEVRVVDPEDPTIDRPAGEPGELLVRGPRCSAGTTAAPTRPPPCCSRAAGSARATW</sequence>
<evidence type="ECO:0000259" key="3">
    <source>
        <dbReference type="Pfam" id="PF00501"/>
    </source>
</evidence>
<dbReference type="EMBL" id="MDHH01000003">
    <property type="protein sequence ID" value="OUE01228.1"/>
    <property type="molecule type" value="Genomic_DNA"/>
</dbReference>
<proteinExistence type="predicted"/>
<gene>
    <name evidence="4" type="primary">fadD_3</name>
    <name evidence="4" type="ORF">CMMCAS07_13045</name>
</gene>
<accession>A0A251XF87</accession>
<keyword evidence="2" id="KW-1133">Transmembrane helix</keyword>
<evidence type="ECO:0000313" key="4">
    <source>
        <dbReference type="EMBL" id="OUE01228.1"/>
    </source>
</evidence>
<keyword evidence="5" id="KW-1185">Reference proteome</keyword>
<comment type="caution">
    <text evidence="4">The sequence shown here is derived from an EMBL/GenBank/DDBJ whole genome shotgun (WGS) entry which is preliminary data.</text>
</comment>